<dbReference type="Pfam" id="PF00106">
    <property type="entry name" value="adh_short"/>
    <property type="match status" value="1"/>
</dbReference>
<dbReference type="InterPro" id="IPR002347">
    <property type="entry name" value="SDR_fam"/>
</dbReference>
<sequence>MALEMIAKNGEFNKVKRDIKFLGSKLFGEQEQSSFAAISLDVNPMHVDKEYARRLITGHRVVHGIHILLHALEFFFHTGAYCVVDISCTFKNPLSVGETAEFFEVDHQTDQCLIEVRCGGLLCAAISLGLHEDDGNTKLPASCLSTTPKISETTRYSPSTPLELSPSVYLNKWISVPLSGQGLESCFPLVVQHLKSKHAAGLCALSFFVGMICPGLHSLFGSLKVKIERADEGSNDLHFSVKKYHERFGLVDIAVAGCLSGKIEAFARPKPFQQMTVAEVMAYVDAAEFSGSTALIVGGSRGLGELTGKILASGGCHTIITYAQGFQDAQAICNEINQNSPGSCETMKLDVTKDAFDDPSLGLEYRGIDVIFYFATSRISRKKAGAFDQNLFDEFVEIYVRKLHDMYLFFDRVANKTVKVFVPSSVFVESRPHGMTEYAMAKSAAEVLITDLNKVSQKVSISSSRLPRLGTDQTAALVSDSMASGVDTLLPIIRSLLEKSHELPSK</sequence>
<accession>A0ABV0ITZ0</accession>
<evidence type="ECO:0000313" key="4">
    <source>
        <dbReference type="Proteomes" id="UP001462502"/>
    </source>
</evidence>
<comment type="pathway">
    <text evidence="1">Lipid metabolism; fatty acid beta-oxidation.</text>
</comment>
<name>A0ABV0ITZ0_9NEIS</name>
<dbReference type="Proteomes" id="UP001462502">
    <property type="component" value="Unassembled WGS sequence"/>
</dbReference>
<organism evidence="3 4">
    <name type="scientific">Chromobacterium phragmitis</name>
    <dbReference type="NCBI Taxonomy" id="2202141"/>
    <lineage>
        <taxon>Bacteria</taxon>
        <taxon>Pseudomonadati</taxon>
        <taxon>Pseudomonadota</taxon>
        <taxon>Betaproteobacteria</taxon>
        <taxon>Neisseriales</taxon>
        <taxon>Chromobacteriaceae</taxon>
        <taxon>Chromobacterium</taxon>
    </lineage>
</organism>
<evidence type="ECO:0000313" key="3">
    <source>
        <dbReference type="EMBL" id="MEO9384751.1"/>
    </source>
</evidence>
<evidence type="ECO:0000256" key="1">
    <source>
        <dbReference type="ARBA" id="ARBA00005005"/>
    </source>
</evidence>
<dbReference type="Pfam" id="PF01575">
    <property type="entry name" value="MaoC_dehydratas"/>
    <property type="match status" value="1"/>
</dbReference>
<feature type="domain" description="MaoC-like" evidence="2">
    <location>
        <begin position="29"/>
        <end position="102"/>
    </location>
</feature>
<dbReference type="SUPFAM" id="SSF54637">
    <property type="entry name" value="Thioesterase/thiol ester dehydrase-isomerase"/>
    <property type="match status" value="1"/>
</dbReference>
<dbReference type="Gene3D" id="3.40.50.720">
    <property type="entry name" value="NAD(P)-binding Rossmann-like Domain"/>
    <property type="match status" value="1"/>
</dbReference>
<proteinExistence type="predicted"/>
<dbReference type="SUPFAM" id="SSF51735">
    <property type="entry name" value="NAD(P)-binding Rossmann-fold domains"/>
    <property type="match status" value="1"/>
</dbReference>
<evidence type="ECO:0000259" key="2">
    <source>
        <dbReference type="Pfam" id="PF01575"/>
    </source>
</evidence>
<dbReference type="InterPro" id="IPR036291">
    <property type="entry name" value="NAD(P)-bd_dom_sf"/>
</dbReference>
<protein>
    <submittedName>
        <fullName evidence="3">SDR family NAD(P)-dependent oxidoreductase</fullName>
    </submittedName>
</protein>
<reference evidence="3 4" key="1">
    <citation type="submission" date="2024-05" db="EMBL/GenBank/DDBJ databases">
        <authorList>
            <person name="De Oliveira J.P."/>
            <person name="Noriler S.A."/>
            <person name="De Oliveira A.G."/>
            <person name="Sipoli D.S."/>
        </authorList>
    </citation>
    <scope>NUCLEOTIDE SEQUENCE [LARGE SCALE GENOMIC DNA]</scope>
    <source>
        <strain evidence="3 4">LABIM192</strain>
    </source>
</reference>
<dbReference type="Gene3D" id="3.10.129.10">
    <property type="entry name" value="Hotdog Thioesterase"/>
    <property type="match status" value="1"/>
</dbReference>
<dbReference type="RefSeq" id="WP_347936413.1">
    <property type="nucleotide sequence ID" value="NZ_CP158160.1"/>
</dbReference>
<gene>
    <name evidence="3" type="ORF">ABI908_11655</name>
</gene>
<dbReference type="InterPro" id="IPR002539">
    <property type="entry name" value="MaoC-like_dom"/>
</dbReference>
<dbReference type="EMBL" id="JBDXMI010000001">
    <property type="protein sequence ID" value="MEO9384751.1"/>
    <property type="molecule type" value="Genomic_DNA"/>
</dbReference>
<dbReference type="InterPro" id="IPR029069">
    <property type="entry name" value="HotDog_dom_sf"/>
</dbReference>
<keyword evidence="4" id="KW-1185">Reference proteome</keyword>
<comment type="caution">
    <text evidence="3">The sequence shown here is derived from an EMBL/GenBank/DDBJ whole genome shotgun (WGS) entry which is preliminary data.</text>
</comment>